<name>A0ABX1CFY1_9ACTN</name>
<dbReference type="EMBL" id="JAAVJC010000237">
    <property type="protein sequence ID" value="NJQ17088.1"/>
    <property type="molecule type" value="Genomic_DNA"/>
</dbReference>
<accession>A0ABX1CFY1</accession>
<feature type="non-terminal residue" evidence="1">
    <location>
        <position position="47"/>
    </location>
</feature>
<dbReference type="Proteomes" id="UP000727056">
    <property type="component" value="Unassembled WGS sequence"/>
</dbReference>
<reference evidence="1 2" key="1">
    <citation type="submission" date="2020-03" db="EMBL/GenBank/DDBJ databases">
        <title>Draft genome of Streptomyces sp. ventii, isolated from the Axial Seamount in the Pacific Ocean, and resequencing of the two type strains Streptomyces lonarensis strain NCL 716 and Streptomyces bohaiensis strain 11A07.</title>
        <authorList>
            <person name="Loughran R.M."/>
            <person name="Pfannmuller K.M."/>
            <person name="Wasson B.J."/>
            <person name="Deadmond M.C."/>
            <person name="Paddock B.E."/>
            <person name="Koyack M.J."/>
            <person name="Gallegos D.A."/>
            <person name="Mitchell E.A."/>
            <person name="Ushijima B."/>
            <person name="Saw J.H."/>
            <person name="Mcphail K.L."/>
            <person name="Videau P."/>
        </authorList>
    </citation>
    <scope>NUCLEOTIDE SEQUENCE [LARGE SCALE GENOMIC DNA]</scope>
    <source>
        <strain evidence="1 2">11A07</strain>
    </source>
</reference>
<comment type="caution">
    <text evidence="1">The sequence shown here is derived from an EMBL/GenBank/DDBJ whole genome shotgun (WGS) entry which is preliminary data.</text>
</comment>
<evidence type="ECO:0000313" key="2">
    <source>
        <dbReference type="Proteomes" id="UP000727056"/>
    </source>
</evidence>
<protein>
    <submittedName>
        <fullName evidence="1">Uncharacterized protein</fullName>
    </submittedName>
</protein>
<sequence length="47" mass="4456">MAAPATGRVATGYVAGPSLHEVVGSGTGPLPPRSVAALANGLTQALA</sequence>
<gene>
    <name evidence="1" type="ORF">HCN52_19645</name>
</gene>
<organism evidence="1 2">
    <name type="scientific">Streptomyces bohaiensis</name>
    <dbReference type="NCBI Taxonomy" id="1431344"/>
    <lineage>
        <taxon>Bacteria</taxon>
        <taxon>Bacillati</taxon>
        <taxon>Actinomycetota</taxon>
        <taxon>Actinomycetes</taxon>
        <taxon>Kitasatosporales</taxon>
        <taxon>Streptomycetaceae</taxon>
        <taxon>Streptomyces</taxon>
    </lineage>
</organism>
<keyword evidence="2" id="KW-1185">Reference proteome</keyword>
<evidence type="ECO:0000313" key="1">
    <source>
        <dbReference type="EMBL" id="NJQ17088.1"/>
    </source>
</evidence>
<proteinExistence type="predicted"/>